<dbReference type="InterPro" id="IPR006143">
    <property type="entry name" value="RND_pump_MFP"/>
</dbReference>
<feature type="domain" description="CzcB-like barrel-sandwich hybrid" evidence="5">
    <location>
        <begin position="74"/>
        <end position="200"/>
    </location>
</feature>
<dbReference type="Proteomes" id="UP000014974">
    <property type="component" value="Unassembled WGS sequence"/>
</dbReference>
<evidence type="ECO:0000313" key="7">
    <source>
        <dbReference type="Proteomes" id="UP000014974"/>
    </source>
</evidence>
<protein>
    <submittedName>
        <fullName evidence="6">Putative Co/Zn/Cd efflux system membrane fusion protein</fullName>
    </submittedName>
</protein>
<evidence type="ECO:0000259" key="4">
    <source>
        <dbReference type="Pfam" id="PF25967"/>
    </source>
</evidence>
<evidence type="ECO:0000256" key="2">
    <source>
        <dbReference type="SAM" id="Phobius"/>
    </source>
</evidence>
<dbReference type="AlphaFoldDB" id="S7WSV7"/>
<sequence>MKNQTKIILIVIILLVIGFMFFYPRMDILTEKETSTANAATVAKTNIRVEAIELKEERLETNLNITGSLIPNEIVNLRPEVAGLVEKISFQEGEFVKKGTPLLYLNDDELKAQFDRLVYTKKLYESQESRQKQLLTKEAISQEEYDIVLNQYNTNLADLRLIEAQLNKMTIRAPFDGELGFRQISEGSVIGTTDLIATIVNVNPIKIEFSIPERYSNDIKAGSVIYFRSNVGISEAEGKVYAIEPNIDAATRTLKIRAKSANNEKKFLPGMFVRVRLVLKEVEDAILVPSESVIPELEGYKVFISNDGIVESRKVVIGQRTDTRVQLLDGVKPGELVLTTGVLQARDGMPVEVNLTN</sequence>
<dbReference type="Pfam" id="PF25973">
    <property type="entry name" value="BSH_CzcB"/>
    <property type="match status" value="1"/>
</dbReference>
<feature type="transmembrane region" description="Helical" evidence="2">
    <location>
        <begin position="7"/>
        <end position="26"/>
    </location>
</feature>
<keyword evidence="2" id="KW-0472">Membrane</keyword>
<dbReference type="PANTHER" id="PTHR30469:SF36">
    <property type="entry name" value="BLL3903 PROTEIN"/>
    <property type="match status" value="1"/>
</dbReference>
<reference evidence="6 7" key="1">
    <citation type="journal article" date="2013" name="Genome Announc.">
        <title>Draft Genome Sequence of Cyclobacterium qasimii Strain M12-11BT, Isolated from Arctic Marine Sediment.</title>
        <authorList>
            <person name="Shivaji S."/>
            <person name="Ara S."/>
            <person name="Singh A."/>
            <person name="Kumar Pinnaka A."/>
        </authorList>
    </citation>
    <scope>NUCLEOTIDE SEQUENCE [LARGE SCALE GENOMIC DNA]</scope>
    <source>
        <strain evidence="6 7">M12-11B</strain>
    </source>
</reference>
<dbReference type="STRING" id="641524.ADICYQ_3748"/>
<organism evidence="6 7">
    <name type="scientific">Cyclobacterium qasimii M12-11B</name>
    <dbReference type="NCBI Taxonomy" id="641524"/>
    <lineage>
        <taxon>Bacteria</taxon>
        <taxon>Pseudomonadati</taxon>
        <taxon>Bacteroidota</taxon>
        <taxon>Cytophagia</taxon>
        <taxon>Cytophagales</taxon>
        <taxon>Cyclobacteriaceae</taxon>
        <taxon>Cyclobacterium</taxon>
    </lineage>
</organism>
<dbReference type="Gene3D" id="2.40.50.100">
    <property type="match status" value="1"/>
</dbReference>
<dbReference type="Gene3D" id="2.40.30.170">
    <property type="match status" value="1"/>
</dbReference>
<accession>S7WSV7</accession>
<feature type="domain" description="CusB-like beta-barrel" evidence="3">
    <location>
        <begin position="207"/>
        <end position="278"/>
    </location>
</feature>
<dbReference type="Pfam" id="PF25954">
    <property type="entry name" value="Beta-barrel_RND_2"/>
    <property type="match status" value="1"/>
</dbReference>
<dbReference type="SUPFAM" id="SSF111369">
    <property type="entry name" value="HlyD-like secretion proteins"/>
    <property type="match status" value="1"/>
</dbReference>
<evidence type="ECO:0000256" key="1">
    <source>
        <dbReference type="ARBA" id="ARBA00009477"/>
    </source>
</evidence>
<dbReference type="InterPro" id="IPR058627">
    <property type="entry name" value="MdtA-like_C"/>
</dbReference>
<dbReference type="PATRIC" id="fig|641524.5.peg.3717"/>
<name>S7WSV7_9BACT</name>
<dbReference type="GO" id="GO:0015562">
    <property type="term" value="F:efflux transmembrane transporter activity"/>
    <property type="evidence" value="ECO:0007669"/>
    <property type="project" value="TreeGrafter"/>
</dbReference>
<comment type="caution">
    <text evidence="6">The sequence shown here is derived from an EMBL/GenBank/DDBJ whole genome shotgun (WGS) entry which is preliminary data.</text>
</comment>
<keyword evidence="2" id="KW-0812">Transmembrane</keyword>
<keyword evidence="2" id="KW-1133">Transmembrane helix</keyword>
<dbReference type="eggNOG" id="COG0845">
    <property type="taxonomic scope" value="Bacteria"/>
</dbReference>
<gene>
    <name evidence="6" type="ORF">ADICYQ_3748</name>
</gene>
<dbReference type="PANTHER" id="PTHR30469">
    <property type="entry name" value="MULTIDRUG RESISTANCE PROTEIN MDTA"/>
    <property type="match status" value="1"/>
</dbReference>
<dbReference type="EMBL" id="ATNM01000134">
    <property type="protein sequence ID" value="EPR67193.1"/>
    <property type="molecule type" value="Genomic_DNA"/>
</dbReference>
<evidence type="ECO:0000259" key="5">
    <source>
        <dbReference type="Pfam" id="PF25973"/>
    </source>
</evidence>
<proteinExistence type="inferred from homology"/>
<dbReference type="InterPro" id="IPR058792">
    <property type="entry name" value="Beta-barrel_RND_2"/>
</dbReference>
<dbReference type="Gene3D" id="2.40.420.20">
    <property type="match status" value="1"/>
</dbReference>
<dbReference type="RefSeq" id="WP_020890672.1">
    <property type="nucleotide sequence ID" value="NZ_ATNM01000134.1"/>
</dbReference>
<dbReference type="Gene3D" id="1.10.287.470">
    <property type="entry name" value="Helix hairpin bin"/>
    <property type="match status" value="1"/>
</dbReference>
<dbReference type="NCBIfam" id="TIGR01730">
    <property type="entry name" value="RND_mfp"/>
    <property type="match status" value="1"/>
</dbReference>
<dbReference type="InterPro" id="IPR058647">
    <property type="entry name" value="BSH_CzcB-like"/>
</dbReference>
<dbReference type="OrthoDB" id="9806939at2"/>
<dbReference type="Pfam" id="PF25967">
    <property type="entry name" value="RND-MFP_C"/>
    <property type="match status" value="1"/>
</dbReference>
<evidence type="ECO:0000313" key="6">
    <source>
        <dbReference type="EMBL" id="EPR67193.1"/>
    </source>
</evidence>
<evidence type="ECO:0000259" key="3">
    <source>
        <dbReference type="Pfam" id="PF25954"/>
    </source>
</evidence>
<feature type="domain" description="Multidrug resistance protein MdtA-like C-terminal permuted SH3" evidence="4">
    <location>
        <begin position="284"/>
        <end position="342"/>
    </location>
</feature>
<comment type="similarity">
    <text evidence="1">Belongs to the membrane fusion protein (MFP) (TC 8.A.1) family.</text>
</comment>
<dbReference type="GO" id="GO:1990281">
    <property type="term" value="C:efflux pump complex"/>
    <property type="evidence" value="ECO:0007669"/>
    <property type="project" value="TreeGrafter"/>
</dbReference>